<sequence length="228" mass="24989">YQREGVHIGDVGILNEFGGFEYLFDACHPAAHPLNVGRVPENFKLLEIDHSHTEESPQEFGLGSHVASKYSRIRKARISGQPQIPGVPDEVGAGLSFISPNTEGAVLVLPEGGKRSDHQQYLKFYQYAEECARSWYDYVNGPKLARGVHNGSIYLVTGYDKARAWGVASFVDADPGSVSLEFVPKAPNSTGPPKYWFSRDDFTSSSSDADENGNQSGCVFLRGFKIAV</sequence>
<evidence type="ECO:0000313" key="1">
    <source>
        <dbReference type="EMBL" id="KAE9398888.1"/>
    </source>
</evidence>
<keyword evidence="2" id="KW-1185">Reference proteome</keyword>
<accession>A0A6A4HNB2</accession>
<proteinExistence type="predicted"/>
<evidence type="ECO:0000313" key="2">
    <source>
        <dbReference type="Proteomes" id="UP000799118"/>
    </source>
</evidence>
<protein>
    <submittedName>
        <fullName evidence="1">Uncharacterized protein</fullName>
    </submittedName>
</protein>
<dbReference type="Proteomes" id="UP000799118">
    <property type="component" value="Unassembled WGS sequence"/>
</dbReference>
<reference evidence="1" key="1">
    <citation type="journal article" date="2019" name="Environ. Microbiol.">
        <title>Fungal ecological strategies reflected in gene transcription - a case study of two litter decomposers.</title>
        <authorList>
            <person name="Barbi F."/>
            <person name="Kohler A."/>
            <person name="Barry K."/>
            <person name="Baskaran P."/>
            <person name="Daum C."/>
            <person name="Fauchery L."/>
            <person name="Ihrmark K."/>
            <person name="Kuo A."/>
            <person name="LaButti K."/>
            <person name="Lipzen A."/>
            <person name="Morin E."/>
            <person name="Grigoriev I.V."/>
            <person name="Henrissat B."/>
            <person name="Lindahl B."/>
            <person name="Martin F."/>
        </authorList>
    </citation>
    <scope>NUCLEOTIDE SEQUENCE</scope>
    <source>
        <strain evidence="1">JB14</strain>
    </source>
</reference>
<dbReference type="AlphaFoldDB" id="A0A6A4HNB2"/>
<name>A0A6A4HNB2_9AGAR</name>
<organism evidence="1 2">
    <name type="scientific">Gymnopus androsaceus JB14</name>
    <dbReference type="NCBI Taxonomy" id="1447944"/>
    <lineage>
        <taxon>Eukaryota</taxon>
        <taxon>Fungi</taxon>
        <taxon>Dikarya</taxon>
        <taxon>Basidiomycota</taxon>
        <taxon>Agaricomycotina</taxon>
        <taxon>Agaricomycetes</taxon>
        <taxon>Agaricomycetidae</taxon>
        <taxon>Agaricales</taxon>
        <taxon>Marasmiineae</taxon>
        <taxon>Omphalotaceae</taxon>
        <taxon>Gymnopus</taxon>
    </lineage>
</organism>
<gene>
    <name evidence="1" type="ORF">BT96DRAFT_821260</name>
</gene>
<feature type="non-terminal residue" evidence="1">
    <location>
        <position position="1"/>
    </location>
</feature>
<dbReference type="OrthoDB" id="3222453at2759"/>
<dbReference type="EMBL" id="ML769476">
    <property type="protein sequence ID" value="KAE9398888.1"/>
    <property type="molecule type" value="Genomic_DNA"/>
</dbReference>